<dbReference type="Pfam" id="PF00717">
    <property type="entry name" value="Peptidase_S24"/>
    <property type="match status" value="1"/>
</dbReference>
<feature type="domain" description="HTH cro/C1-type" evidence="4">
    <location>
        <begin position="27"/>
        <end position="76"/>
    </location>
</feature>
<dbReference type="SUPFAM" id="SSF47413">
    <property type="entry name" value="lambda repressor-like DNA-binding domains"/>
    <property type="match status" value="1"/>
</dbReference>
<evidence type="ECO:0000259" key="4">
    <source>
        <dbReference type="PROSITE" id="PS50943"/>
    </source>
</evidence>
<dbReference type="Pfam" id="PF01381">
    <property type="entry name" value="HTH_3"/>
    <property type="match status" value="1"/>
</dbReference>
<sequence length="289" mass="31639">MTKKKELSPELKAECDAAKALFVSKKNALGLTQASLAEEADISAAAVAMYLNGTNPLNAKFAAVFSRMIGEPIDKFSPRLSKEINGLTTATEPSLRASGSTADLVKQMLSKVKGLTVEARERIVAAAEEPDDGSPGVIPANMASLRPTNEEIVIPQYDIRAAMGAGQVPPDYQEVVRNLVVREDILREKGVSYTSKTSLGMINGWGDSMAGTINDKDLVIVDKGIQDFVGDGVYVLTWGKELYIKRVMRMDEEHYRLISDNQHYENQTARIDDVTIHAKVLLIWNARKA</sequence>
<dbReference type="CDD" id="cd00093">
    <property type="entry name" value="HTH_XRE"/>
    <property type="match status" value="1"/>
</dbReference>
<proteinExistence type="predicted"/>
<dbReference type="PROSITE" id="PS50943">
    <property type="entry name" value="HTH_CROC1"/>
    <property type="match status" value="1"/>
</dbReference>
<dbReference type="RefSeq" id="WP_074756487.1">
    <property type="nucleotide sequence ID" value="NZ_FNCO01000014.1"/>
</dbReference>
<dbReference type="Proteomes" id="UP000182894">
    <property type="component" value="Unassembled WGS sequence"/>
</dbReference>
<dbReference type="InterPro" id="IPR010982">
    <property type="entry name" value="Lambda_DNA-bd_dom_sf"/>
</dbReference>
<dbReference type="InterPro" id="IPR015927">
    <property type="entry name" value="Peptidase_S24_S26A/B/C"/>
</dbReference>
<accession>A0A1G8LL79</accession>
<dbReference type="OrthoDB" id="9791537at2"/>
<evidence type="ECO:0000313" key="5">
    <source>
        <dbReference type="EMBL" id="SDI56469.1"/>
    </source>
</evidence>
<organism evidence="5 6">
    <name type="scientific">Pseudomonas abietaniphila</name>
    <dbReference type="NCBI Taxonomy" id="89065"/>
    <lineage>
        <taxon>Bacteria</taxon>
        <taxon>Pseudomonadati</taxon>
        <taxon>Pseudomonadota</taxon>
        <taxon>Gammaproteobacteria</taxon>
        <taxon>Pseudomonadales</taxon>
        <taxon>Pseudomonadaceae</taxon>
        <taxon>Pseudomonas</taxon>
    </lineage>
</organism>
<reference evidence="6" key="1">
    <citation type="submission" date="2016-10" db="EMBL/GenBank/DDBJ databases">
        <authorList>
            <person name="Varghese N."/>
            <person name="Submissions S."/>
        </authorList>
    </citation>
    <scope>NUCLEOTIDE SEQUENCE [LARGE SCALE GENOMIC DNA]</scope>
    <source>
        <strain evidence="6">ATCC 700689</strain>
    </source>
</reference>
<dbReference type="STRING" id="89065.SAMN05216605_114180"/>
<gene>
    <name evidence="5" type="ORF">SAMN05216605_114180</name>
</gene>
<dbReference type="PANTHER" id="PTHR40661">
    <property type="match status" value="1"/>
</dbReference>
<evidence type="ECO:0000256" key="3">
    <source>
        <dbReference type="ARBA" id="ARBA00023163"/>
    </source>
</evidence>
<dbReference type="SUPFAM" id="SSF51306">
    <property type="entry name" value="LexA/Signal peptidase"/>
    <property type="match status" value="1"/>
</dbReference>
<dbReference type="CDD" id="cd06529">
    <property type="entry name" value="S24_LexA-like"/>
    <property type="match status" value="1"/>
</dbReference>
<keyword evidence="2" id="KW-0238">DNA-binding</keyword>
<dbReference type="PANTHER" id="PTHR40661:SF3">
    <property type="entry name" value="FELS-1 PROPHAGE TRANSCRIPTIONAL REGULATOR"/>
    <property type="match status" value="1"/>
</dbReference>
<dbReference type="InterPro" id="IPR039418">
    <property type="entry name" value="LexA-like"/>
</dbReference>
<protein>
    <submittedName>
        <fullName evidence="5">Phage repressor protein C, contains Cro/C1-type HTH and peptisase s24 domains</fullName>
    </submittedName>
</protein>
<dbReference type="GO" id="GO:0003677">
    <property type="term" value="F:DNA binding"/>
    <property type="evidence" value="ECO:0007669"/>
    <property type="project" value="UniProtKB-KW"/>
</dbReference>
<dbReference type="InterPro" id="IPR036286">
    <property type="entry name" value="LexA/Signal_pep-like_sf"/>
</dbReference>
<dbReference type="Gene3D" id="1.10.260.40">
    <property type="entry name" value="lambda repressor-like DNA-binding domains"/>
    <property type="match status" value="1"/>
</dbReference>
<dbReference type="Gene3D" id="2.10.109.10">
    <property type="entry name" value="Umud Fragment, subunit A"/>
    <property type="match status" value="1"/>
</dbReference>
<dbReference type="AlphaFoldDB" id="A0A1G8LL79"/>
<name>A0A1G8LL79_9PSED</name>
<evidence type="ECO:0000256" key="2">
    <source>
        <dbReference type="ARBA" id="ARBA00023125"/>
    </source>
</evidence>
<keyword evidence="1" id="KW-0805">Transcription regulation</keyword>
<keyword evidence="6" id="KW-1185">Reference proteome</keyword>
<keyword evidence="3" id="KW-0804">Transcription</keyword>
<evidence type="ECO:0000313" key="6">
    <source>
        <dbReference type="Proteomes" id="UP000182894"/>
    </source>
</evidence>
<dbReference type="SMART" id="SM00530">
    <property type="entry name" value="HTH_XRE"/>
    <property type="match status" value="1"/>
</dbReference>
<dbReference type="InterPro" id="IPR001387">
    <property type="entry name" value="Cro/C1-type_HTH"/>
</dbReference>
<evidence type="ECO:0000256" key="1">
    <source>
        <dbReference type="ARBA" id="ARBA00023015"/>
    </source>
</evidence>
<dbReference type="EMBL" id="FNCO01000014">
    <property type="protein sequence ID" value="SDI56469.1"/>
    <property type="molecule type" value="Genomic_DNA"/>
</dbReference>